<dbReference type="EMBL" id="BSER01000007">
    <property type="protein sequence ID" value="GLJ95038.1"/>
    <property type="molecule type" value="Genomic_DNA"/>
</dbReference>
<name>A0A9W6HM37_9MICO</name>
<evidence type="ECO:0000313" key="2">
    <source>
        <dbReference type="Proteomes" id="UP001142291"/>
    </source>
</evidence>
<evidence type="ECO:0000313" key="1">
    <source>
        <dbReference type="EMBL" id="GLJ95038.1"/>
    </source>
</evidence>
<reference evidence="1" key="2">
    <citation type="submission" date="2023-01" db="EMBL/GenBank/DDBJ databases">
        <authorList>
            <person name="Sun Q."/>
            <person name="Evtushenko L."/>
        </authorList>
    </citation>
    <scope>NUCLEOTIDE SEQUENCE</scope>
    <source>
        <strain evidence="1">VKM Ac-1940</strain>
    </source>
</reference>
<evidence type="ECO:0008006" key="3">
    <source>
        <dbReference type="Google" id="ProtNLM"/>
    </source>
</evidence>
<keyword evidence="2" id="KW-1185">Reference proteome</keyword>
<gene>
    <name evidence="1" type="ORF">GCM10017591_11000</name>
</gene>
<proteinExistence type="predicted"/>
<reference evidence="1" key="1">
    <citation type="journal article" date="2014" name="Int. J. Syst. Evol. Microbiol.">
        <title>Complete genome sequence of Corynebacterium casei LMG S-19264T (=DSM 44701T), isolated from a smear-ripened cheese.</title>
        <authorList>
            <consortium name="US DOE Joint Genome Institute (JGI-PGF)"/>
            <person name="Walter F."/>
            <person name="Albersmeier A."/>
            <person name="Kalinowski J."/>
            <person name="Ruckert C."/>
        </authorList>
    </citation>
    <scope>NUCLEOTIDE SEQUENCE</scope>
    <source>
        <strain evidence="1">VKM Ac-1940</strain>
    </source>
</reference>
<organism evidence="1 2">
    <name type="scientific">Microbacterium dextranolyticum</name>
    <dbReference type="NCBI Taxonomy" id="36806"/>
    <lineage>
        <taxon>Bacteria</taxon>
        <taxon>Bacillati</taxon>
        <taxon>Actinomycetota</taxon>
        <taxon>Actinomycetes</taxon>
        <taxon>Micrococcales</taxon>
        <taxon>Microbacteriaceae</taxon>
        <taxon>Microbacterium</taxon>
    </lineage>
</organism>
<sequence>MLSTGAGGRAPVTAIAAQTRRMPLLLADRAATRAPLPLITSAEARALRLPVSGAACTRVRRGVYADAAAAARLTPWARYALRVHAFAVTHPGTMLCLESAAVLHGLPLFGEARDIHVFDAERTSSRRFGDVCVHTSSDPRESVERAGIPVTSLLDTVVDLCRVLPPAQALAVADAAISPAQGGTLDLDRLRERSADQVSRRGVARLAWTWARADGLAESPGESVSRAVIRWCGFEDPVLQPVFGYEGVDDRVDFLFPSARALGESDGWGKYDLHDAARAEQHLRNEKRREDRLRRAGHPFARWDLADAVRVDPLATALQRADVPLVRTRDRGGLATLGRSPRTLASRPR</sequence>
<comment type="caution">
    <text evidence="1">The sequence shown here is derived from an EMBL/GenBank/DDBJ whole genome shotgun (WGS) entry which is preliminary data.</text>
</comment>
<accession>A0A9W6HM37</accession>
<dbReference type="Proteomes" id="UP001142291">
    <property type="component" value="Unassembled WGS sequence"/>
</dbReference>
<protein>
    <recommendedName>
        <fullName evidence="3">Transcriptional regulator, AbiEi antitoxin, Type IV TA system</fullName>
    </recommendedName>
</protein>
<dbReference type="AlphaFoldDB" id="A0A9W6HM37"/>